<dbReference type="PANTHER" id="PTHR30003:SF0">
    <property type="entry name" value="GLYCOLATE PERMEASE GLCA-RELATED"/>
    <property type="match status" value="1"/>
</dbReference>
<evidence type="ECO:0000256" key="7">
    <source>
        <dbReference type="ARBA" id="ARBA00023136"/>
    </source>
</evidence>
<evidence type="ECO:0000256" key="5">
    <source>
        <dbReference type="ARBA" id="ARBA00022692"/>
    </source>
</evidence>
<evidence type="ECO:0000256" key="3">
    <source>
        <dbReference type="ARBA" id="ARBA00022448"/>
    </source>
</evidence>
<evidence type="ECO:0000313" key="11">
    <source>
        <dbReference type="Proteomes" id="UP000255168"/>
    </source>
</evidence>
<feature type="transmembrane region" description="Helical" evidence="8">
    <location>
        <begin position="168"/>
        <end position="185"/>
    </location>
</feature>
<dbReference type="EMBL" id="OFTC01000032">
    <property type="protein sequence ID" value="SOZ37973.1"/>
    <property type="molecule type" value="Genomic_DNA"/>
</dbReference>
<comment type="subcellular location">
    <subcellularLocation>
        <location evidence="8">Cell inner membrane</location>
        <topology evidence="8">Multi-pass membrane protein</topology>
    </subcellularLocation>
    <subcellularLocation>
        <location evidence="1">Cell membrane</location>
        <topology evidence="1">Multi-pass membrane protein</topology>
    </subcellularLocation>
</comment>
<geneLocation type="plasmid" evidence="10">
    <name>II</name>
</geneLocation>
<evidence type="ECO:0000256" key="8">
    <source>
        <dbReference type="RuleBase" id="RU365092"/>
    </source>
</evidence>
<dbReference type="GO" id="GO:0015295">
    <property type="term" value="F:solute:proton symporter activity"/>
    <property type="evidence" value="ECO:0007669"/>
    <property type="project" value="TreeGrafter"/>
</dbReference>
<keyword evidence="3 8" id="KW-0813">Transport</keyword>
<feature type="transmembrane region" description="Helical" evidence="8">
    <location>
        <begin position="553"/>
        <end position="571"/>
    </location>
</feature>
<feature type="transmembrane region" description="Helical" evidence="8">
    <location>
        <begin position="72"/>
        <end position="95"/>
    </location>
</feature>
<keyword evidence="7 8" id="KW-0472">Membrane</keyword>
<accession>A0A375HUM1</accession>
<feature type="transmembrane region" description="Helical" evidence="8">
    <location>
        <begin position="393"/>
        <end position="412"/>
    </location>
</feature>
<dbReference type="EMBL" id="LT984807">
    <property type="protein sequence ID" value="SPD61175.1"/>
    <property type="molecule type" value="Genomic_DNA"/>
</dbReference>
<comment type="function">
    <text evidence="8">Uptake of L-lactate across the membrane. Can also transport D-lactate and glycolate.</text>
</comment>
<keyword evidence="5 8" id="KW-0812">Transmembrane</keyword>
<dbReference type="GO" id="GO:0015129">
    <property type="term" value="F:lactate transmembrane transporter activity"/>
    <property type="evidence" value="ECO:0007669"/>
    <property type="project" value="UniProtKB-UniRule"/>
</dbReference>
<dbReference type="Pfam" id="PF02652">
    <property type="entry name" value="Lactate_perm"/>
    <property type="match status" value="1"/>
</dbReference>
<feature type="transmembrane region" description="Helical" evidence="8">
    <location>
        <begin position="456"/>
        <end position="481"/>
    </location>
</feature>
<gene>
    <name evidence="10" type="primary">lldP</name>
    <name evidence="9" type="synonym">glcA</name>
    <name evidence="9" type="ORF">CBM2605_B10190</name>
    <name evidence="10" type="ORF">CBM2607_MP21839</name>
</gene>
<dbReference type="NCBIfam" id="TIGR00795">
    <property type="entry name" value="lctP"/>
    <property type="match status" value="1"/>
</dbReference>
<evidence type="ECO:0000256" key="2">
    <source>
        <dbReference type="ARBA" id="ARBA00010100"/>
    </source>
</evidence>
<comment type="similarity">
    <text evidence="2 8">Belongs to the lactate permease family.</text>
</comment>
<evidence type="ECO:0000313" key="9">
    <source>
        <dbReference type="EMBL" id="SOZ37973.1"/>
    </source>
</evidence>
<protein>
    <recommendedName>
        <fullName evidence="8">L-lactate permease</fullName>
    </recommendedName>
</protein>
<dbReference type="GO" id="GO:0005886">
    <property type="term" value="C:plasma membrane"/>
    <property type="evidence" value="ECO:0007669"/>
    <property type="project" value="UniProtKB-SubCell"/>
</dbReference>
<evidence type="ECO:0000256" key="1">
    <source>
        <dbReference type="ARBA" id="ARBA00004651"/>
    </source>
</evidence>
<dbReference type="Proteomes" id="UP000255168">
    <property type="component" value="Plasmid II"/>
</dbReference>
<keyword evidence="6 8" id="KW-1133">Transmembrane helix</keyword>
<sequence length="577" mass="59867">MQPWTQLYTPLGSLWLSSLAAAIPIVFFFIALAVWRMKGHVAAAVTLLLALAVAIFAYGMPAQQALAAAGFGFAYGLWPIAWIIVTAVFLYKIVVKTGQFDVIRASVLSITDDQRLQMLLIGFAFGAFLEGAAGFGAPVAITAALLVGLGFNPLYAAGLCLIANTAPVAFGAMGIPIIVAGQVTGLDPFHIGAMAGRQLPLLSLLVPFWLVFMMDGAKGVRETWPAALVCGGSFAVTQYFTSNHIGPELPDITSALVSLVSLAAFLKVWQPRSASQRAGGNAGNVSGGTVALAGFGGDIGGGDGGGYGGAMQSRKPSPYTLAQTLRAWAPFGILTAIVTVWSLQPFKALFAANGPLAGTVLKFKVPGLDQLVIKAAPIVATPKAYDAVLKIDLLSAVGTAILLTALISAVLLRMKPRDLLATFGETLVELARPVLSIGLVLAFAFVANYSGMSSTLALLLAGTGAAFPFFSPFLGWLGVFLTGSDTSSNALFCALQNTTAHQIGVSDTLMVAANTTGGVTAKMISPQSIAVACAATGLVGKESELFRFTVKHSLLFAVIIGVMTMVQAYWLPGMIPG</sequence>
<evidence type="ECO:0000256" key="4">
    <source>
        <dbReference type="ARBA" id="ARBA00022475"/>
    </source>
</evidence>
<organism evidence="10 11">
    <name type="scientific">Cupriavidus neocaledonicus</name>
    <dbReference type="NCBI Taxonomy" id="1040979"/>
    <lineage>
        <taxon>Bacteria</taxon>
        <taxon>Pseudomonadati</taxon>
        <taxon>Pseudomonadota</taxon>
        <taxon>Betaproteobacteria</taxon>
        <taxon>Burkholderiales</taxon>
        <taxon>Burkholderiaceae</taxon>
        <taxon>Cupriavidus</taxon>
    </lineage>
</organism>
<geneLocation type="plasmid" evidence="11">
    <name>ii</name>
</geneLocation>
<feature type="transmembrane region" description="Helical" evidence="8">
    <location>
        <begin position="191"/>
        <end position="212"/>
    </location>
</feature>
<keyword evidence="12" id="KW-1185">Reference proteome</keyword>
<feature type="transmembrane region" description="Helical" evidence="8">
    <location>
        <begin position="41"/>
        <end position="60"/>
    </location>
</feature>
<proteinExistence type="inferred from homology"/>
<keyword evidence="10" id="KW-0614">Plasmid</keyword>
<evidence type="ECO:0000313" key="10">
    <source>
        <dbReference type="EMBL" id="SPD61175.1"/>
    </source>
</evidence>
<dbReference type="AlphaFoldDB" id="A0A375HUM1"/>
<evidence type="ECO:0000256" key="6">
    <source>
        <dbReference type="ARBA" id="ARBA00022989"/>
    </source>
</evidence>
<feature type="transmembrane region" description="Helical" evidence="8">
    <location>
        <begin position="12"/>
        <end position="34"/>
    </location>
</feature>
<dbReference type="InterPro" id="IPR003804">
    <property type="entry name" value="Lactate_perm"/>
</dbReference>
<dbReference type="Proteomes" id="UP000256710">
    <property type="component" value="Unassembled WGS sequence"/>
</dbReference>
<evidence type="ECO:0000313" key="12">
    <source>
        <dbReference type="Proteomes" id="UP000256710"/>
    </source>
</evidence>
<name>A0A375HUM1_9BURK</name>
<keyword evidence="8" id="KW-0997">Cell inner membrane</keyword>
<reference evidence="11 12" key="1">
    <citation type="submission" date="2018-01" db="EMBL/GenBank/DDBJ databases">
        <authorList>
            <person name="Clerissi C."/>
        </authorList>
    </citation>
    <scope>NUCLEOTIDE SEQUENCE [LARGE SCALE GENOMIC DNA]</scope>
    <source>
        <strain evidence="9">Cupriavidus taiwanensis STM 6082</strain>
        <strain evidence="10">Cupriavidus taiwanensis STM 6160</strain>
        <plasmid evidence="11">ii</plasmid>
        <plasmid evidence="10">II</plasmid>
    </source>
</reference>
<comment type="caution">
    <text evidence="8">Lacks conserved residue(s) required for the propagation of feature annotation.</text>
</comment>
<dbReference type="RefSeq" id="WP_018006030.1">
    <property type="nucleotide sequence ID" value="NZ_AQUR01000094.1"/>
</dbReference>
<dbReference type="PANTHER" id="PTHR30003">
    <property type="entry name" value="L-LACTATE PERMEASE"/>
    <property type="match status" value="1"/>
</dbReference>
<feature type="transmembrane region" description="Helical" evidence="8">
    <location>
        <begin position="433"/>
        <end position="450"/>
    </location>
</feature>
<keyword evidence="4" id="KW-1003">Cell membrane</keyword>